<keyword evidence="2" id="KW-1185">Reference proteome</keyword>
<evidence type="ECO:0008006" key="3">
    <source>
        <dbReference type="Google" id="ProtNLM"/>
    </source>
</evidence>
<evidence type="ECO:0000313" key="2">
    <source>
        <dbReference type="Proteomes" id="UP001589783"/>
    </source>
</evidence>
<dbReference type="RefSeq" id="WP_382361990.1">
    <property type="nucleotide sequence ID" value="NZ_JBHLWV010000015.1"/>
</dbReference>
<reference evidence="1 2" key="1">
    <citation type="submission" date="2024-09" db="EMBL/GenBank/DDBJ databases">
        <authorList>
            <person name="Sun Q."/>
            <person name="Mori K."/>
        </authorList>
    </citation>
    <scope>NUCLEOTIDE SEQUENCE [LARGE SCALE GENOMIC DNA]</scope>
    <source>
        <strain evidence="1 2">CCM 7957</strain>
    </source>
</reference>
<sequence>MSPRQRDRVRSLIADADTPIDAQTVAAALSVHVTTARFHLNNLVEEGSAVAVGLPPVGVGRPRVGYRLVVAPPIDDLMLMLIARLGATPEEREELAAEVGHAWAAKHLPTTDLGPDVLPDPVVLAETILTRLGFRITDVVSAFGQHEISLCGCPLEELEKDLPEVARGVVRGLLEATLAAGSATLSSHYAVQVRPAPGGACELRLNLSQVAEASSSH</sequence>
<dbReference type="EMBL" id="JBHLWV010000015">
    <property type="protein sequence ID" value="MFC0314317.1"/>
    <property type="molecule type" value="Genomic_DNA"/>
</dbReference>
<dbReference type="InterPro" id="IPR036390">
    <property type="entry name" value="WH_DNA-bd_sf"/>
</dbReference>
<accession>A0ABV6H6T8</accession>
<evidence type="ECO:0000313" key="1">
    <source>
        <dbReference type="EMBL" id="MFC0314317.1"/>
    </source>
</evidence>
<dbReference type="SUPFAM" id="SSF46785">
    <property type="entry name" value="Winged helix' DNA-binding domain"/>
    <property type="match status" value="1"/>
</dbReference>
<proteinExistence type="predicted"/>
<gene>
    <name evidence="1" type="ORF">ACFFJD_05545</name>
</gene>
<comment type="caution">
    <text evidence="1">The sequence shown here is derived from an EMBL/GenBank/DDBJ whole genome shotgun (WGS) entry which is preliminary data.</text>
</comment>
<organism evidence="1 2">
    <name type="scientific">Gordonia phosphorivorans</name>
    <dbReference type="NCBI Taxonomy" id="1056982"/>
    <lineage>
        <taxon>Bacteria</taxon>
        <taxon>Bacillati</taxon>
        <taxon>Actinomycetota</taxon>
        <taxon>Actinomycetes</taxon>
        <taxon>Mycobacteriales</taxon>
        <taxon>Gordoniaceae</taxon>
        <taxon>Gordonia</taxon>
    </lineage>
</organism>
<name>A0ABV6H6T8_9ACTN</name>
<protein>
    <recommendedName>
        <fullName evidence="3">Transcriptional regulator</fullName>
    </recommendedName>
</protein>
<dbReference type="Proteomes" id="UP001589783">
    <property type="component" value="Unassembled WGS sequence"/>
</dbReference>